<evidence type="ECO:0000313" key="2">
    <source>
        <dbReference type="EMBL" id="CUS54550.1"/>
    </source>
</evidence>
<dbReference type="InterPro" id="IPR001753">
    <property type="entry name" value="Enoyl-CoA_hydra/iso"/>
</dbReference>
<keyword evidence="2" id="KW-0456">Lyase</keyword>
<reference evidence="2" key="1">
    <citation type="submission" date="2015-10" db="EMBL/GenBank/DDBJ databases">
        <authorList>
            <person name="Gilbert D.G."/>
        </authorList>
    </citation>
    <scope>NUCLEOTIDE SEQUENCE</scope>
</reference>
<dbReference type="AlphaFoldDB" id="A0A160TX67"/>
<dbReference type="InterPro" id="IPR029045">
    <property type="entry name" value="ClpP/crotonase-like_dom_sf"/>
</dbReference>
<accession>A0A160TX67</accession>
<sequence length="270" mass="29458">MSELVLYERDDAVALITLNRPERLNAMNQPMLEALNQAAQRAEQDDHVRAVVLTGSGNAFSSGFDLKAQAEHTPEGIDEWRTVLRRNFDACMTFWHLEKPTVAAVHGPALAGACELSMACDITIADETAVFGEPELRFGAGIVVMLLPWMVGPKRAKEIILLGLDNISAQEAAQIGLVNRVVAKGKDLETALSIASKLSKIDQPLMAQTKQAINQAYAIMGMEQALEAALEVDIQIEGEGMPTKARFLQIARDHGLRAAIAWRDSLTDEI</sequence>
<dbReference type="EMBL" id="CZRL01000104">
    <property type="protein sequence ID" value="CUS54550.1"/>
    <property type="molecule type" value="Genomic_DNA"/>
</dbReference>
<dbReference type="Pfam" id="PF00378">
    <property type="entry name" value="ECH_1"/>
    <property type="match status" value="1"/>
</dbReference>
<dbReference type="EC" id="4.2.1.17" evidence="2"/>
<dbReference type="PANTHER" id="PTHR43802:SF1">
    <property type="entry name" value="IP11341P-RELATED"/>
    <property type="match status" value="1"/>
</dbReference>
<dbReference type="PROSITE" id="PS00166">
    <property type="entry name" value="ENOYL_COA_HYDRATASE"/>
    <property type="match status" value="1"/>
</dbReference>
<dbReference type="SUPFAM" id="SSF52096">
    <property type="entry name" value="ClpP/crotonase"/>
    <property type="match status" value="1"/>
</dbReference>
<dbReference type="GO" id="GO:0004300">
    <property type="term" value="F:enoyl-CoA hydratase activity"/>
    <property type="evidence" value="ECO:0007669"/>
    <property type="project" value="UniProtKB-EC"/>
</dbReference>
<dbReference type="InterPro" id="IPR018376">
    <property type="entry name" value="Enoyl-CoA_hyd/isom_CS"/>
</dbReference>
<proteinExistence type="inferred from homology"/>
<comment type="similarity">
    <text evidence="1">Belongs to the enoyl-CoA hydratase/isomerase family.</text>
</comment>
<dbReference type="Gene3D" id="3.90.226.10">
    <property type="entry name" value="2-enoyl-CoA Hydratase, Chain A, domain 1"/>
    <property type="match status" value="1"/>
</dbReference>
<dbReference type="PANTHER" id="PTHR43802">
    <property type="entry name" value="ENOYL-COA HYDRATASE"/>
    <property type="match status" value="1"/>
</dbReference>
<evidence type="ECO:0000256" key="1">
    <source>
        <dbReference type="ARBA" id="ARBA00005254"/>
    </source>
</evidence>
<dbReference type="CDD" id="cd06558">
    <property type="entry name" value="crotonase-like"/>
    <property type="match status" value="1"/>
</dbReference>
<protein>
    <submittedName>
        <fullName evidence="2">Enoyl-CoA hydratase</fullName>
        <ecNumber evidence="2">4.2.1.17</ecNumber>
    </submittedName>
</protein>
<organism evidence="2">
    <name type="scientific">hydrothermal vent metagenome</name>
    <dbReference type="NCBI Taxonomy" id="652676"/>
    <lineage>
        <taxon>unclassified sequences</taxon>
        <taxon>metagenomes</taxon>
        <taxon>ecological metagenomes</taxon>
    </lineage>
</organism>
<name>A0A160TX67_9ZZZZ</name>
<gene>
    <name evidence="2" type="ORF">MGWOODY_XGa843</name>
</gene>